<name>A0A1C0YJX3_9BACL</name>
<keyword evidence="1" id="KW-0472">Membrane</keyword>
<evidence type="ECO:0000313" key="3">
    <source>
        <dbReference type="EMBL" id="OCS87453.1"/>
    </source>
</evidence>
<protein>
    <recommendedName>
        <fullName evidence="2">DUF418 domain-containing protein</fullName>
    </recommendedName>
</protein>
<dbReference type="AlphaFoldDB" id="A0A1C0YJX3"/>
<dbReference type="InterPro" id="IPR007349">
    <property type="entry name" value="DUF418"/>
</dbReference>
<dbReference type="RefSeq" id="WP_066542955.1">
    <property type="nucleotide sequence ID" value="NZ_MASJ01000003.1"/>
</dbReference>
<feature type="transmembrane region" description="Helical" evidence="1">
    <location>
        <begin position="343"/>
        <end position="364"/>
    </location>
</feature>
<feature type="transmembrane region" description="Helical" evidence="1">
    <location>
        <begin position="102"/>
        <end position="135"/>
    </location>
</feature>
<dbReference type="InterPro" id="IPR052529">
    <property type="entry name" value="Bact_Transport_Assoc"/>
</dbReference>
<dbReference type="Proteomes" id="UP000093199">
    <property type="component" value="Unassembled WGS sequence"/>
</dbReference>
<keyword evidence="1" id="KW-1133">Transmembrane helix</keyword>
<feature type="transmembrane region" description="Helical" evidence="1">
    <location>
        <begin position="283"/>
        <end position="304"/>
    </location>
</feature>
<feature type="transmembrane region" description="Helical" evidence="1">
    <location>
        <begin position="242"/>
        <end position="263"/>
    </location>
</feature>
<organism evidence="3 4">
    <name type="scientific">Caryophanon tenue</name>
    <dbReference type="NCBI Taxonomy" id="33978"/>
    <lineage>
        <taxon>Bacteria</taxon>
        <taxon>Bacillati</taxon>
        <taxon>Bacillota</taxon>
        <taxon>Bacilli</taxon>
        <taxon>Bacillales</taxon>
        <taxon>Caryophanaceae</taxon>
        <taxon>Caryophanon</taxon>
    </lineage>
</organism>
<evidence type="ECO:0000256" key="1">
    <source>
        <dbReference type="SAM" id="Phobius"/>
    </source>
</evidence>
<comment type="caution">
    <text evidence="3">The sequence shown here is derived from an EMBL/GenBank/DDBJ whole genome shotgun (WGS) entry which is preliminary data.</text>
</comment>
<dbReference type="EMBL" id="MASJ01000003">
    <property type="protein sequence ID" value="OCS87453.1"/>
    <property type="molecule type" value="Genomic_DNA"/>
</dbReference>
<keyword evidence="4" id="KW-1185">Reference proteome</keyword>
<feature type="transmembrane region" description="Helical" evidence="1">
    <location>
        <begin position="211"/>
        <end position="230"/>
    </location>
</feature>
<feature type="transmembrane region" description="Helical" evidence="1">
    <location>
        <begin position="316"/>
        <end position="337"/>
    </location>
</feature>
<dbReference type="STRING" id="33978.A6M13_09050"/>
<reference evidence="3 4" key="1">
    <citation type="submission" date="2016-07" db="EMBL/GenBank/DDBJ databases">
        <title>Caryophanon tenue genome sequencing.</title>
        <authorList>
            <person name="Verma A."/>
            <person name="Pal Y."/>
            <person name="Krishnamurthi S."/>
        </authorList>
    </citation>
    <scope>NUCLEOTIDE SEQUENCE [LARGE SCALE GENOMIC DNA]</scope>
    <source>
        <strain evidence="3 4">DSM 14152</strain>
    </source>
</reference>
<dbReference type="Pfam" id="PF04235">
    <property type="entry name" value="DUF418"/>
    <property type="match status" value="1"/>
</dbReference>
<sequence length="384" mass="43424">MKYEPTLQHERVHTLDVIRGLCLLGIIIVNMYGFFLPLPYIELNAWYEGSPFELMWTQNLSIYIQGSIYPLFAMLFGYGVALQYARTSAKGISFYSIAPKRFFILALIGIAHGLLIWWGDILLAYAVCAFILLVFIRWSPLVLLISGLAINGLWQLLLFAGLTLSGGGQTPLSTYVDLAGIEQVVTAYTLGGWGDAFLQRLADYSYQFQPLMWITTILAYMLLGAAAAKWRLIERASQLRLFWGMMAIVFVAVGIYTKSLFVLQDASFLNYYIQSFVGGPLLAIGYAAVIIWLCSFASILKIATPFANMGRLSMTMYLMQSVVMTLLSYQFGFGLYGKLDVPTMVYLAIGIYVLQVILAQLYLLKWQQGPIEFMWKRLSYRKYL</sequence>
<keyword evidence="1" id="KW-0812">Transmembrane</keyword>
<evidence type="ECO:0000259" key="2">
    <source>
        <dbReference type="Pfam" id="PF04235"/>
    </source>
</evidence>
<feature type="transmembrane region" description="Helical" evidence="1">
    <location>
        <begin position="60"/>
        <end position="81"/>
    </location>
</feature>
<feature type="transmembrane region" description="Helical" evidence="1">
    <location>
        <begin position="141"/>
        <end position="160"/>
    </location>
</feature>
<proteinExistence type="predicted"/>
<evidence type="ECO:0000313" key="4">
    <source>
        <dbReference type="Proteomes" id="UP000093199"/>
    </source>
</evidence>
<accession>A0A1C0YJX3</accession>
<dbReference type="PANTHER" id="PTHR30590">
    <property type="entry name" value="INNER MEMBRANE PROTEIN"/>
    <property type="match status" value="1"/>
</dbReference>
<dbReference type="PANTHER" id="PTHR30590:SF2">
    <property type="entry name" value="INNER MEMBRANE PROTEIN"/>
    <property type="match status" value="1"/>
</dbReference>
<gene>
    <name evidence="3" type="ORF">A6M13_09050</name>
</gene>
<feature type="domain" description="DUF418" evidence="2">
    <location>
        <begin position="228"/>
        <end position="382"/>
    </location>
</feature>
<feature type="transmembrane region" description="Helical" evidence="1">
    <location>
        <begin position="21"/>
        <end position="40"/>
    </location>
</feature>